<dbReference type="GeneID" id="36406100"/>
<dbReference type="STRING" id="4781.A0A0P1AJ28"/>
<dbReference type="PANTHER" id="PTHR12994:SF17">
    <property type="entry name" value="LD30995P"/>
    <property type="match status" value="1"/>
</dbReference>
<dbReference type="GO" id="GO:0006508">
    <property type="term" value="P:proteolysis"/>
    <property type="evidence" value="ECO:0007669"/>
    <property type="project" value="InterPro"/>
</dbReference>
<dbReference type="RefSeq" id="XP_024577235.1">
    <property type="nucleotide sequence ID" value="XM_024726571.1"/>
</dbReference>
<dbReference type="EMBL" id="CCYD01000523">
    <property type="protein sequence ID" value="CEG40866.1"/>
    <property type="molecule type" value="Genomic_DNA"/>
</dbReference>
<keyword evidence="3" id="KW-0812">Transmembrane</keyword>
<dbReference type="InterPro" id="IPR005322">
    <property type="entry name" value="Peptidase_C69"/>
</dbReference>
<keyword evidence="3" id="KW-1133">Transmembrane helix</keyword>
<feature type="compositionally biased region" description="Polar residues" evidence="2">
    <location>
        <begin position="596"/>
        <end position="609"/>
    </location>
</feature>
<feature type="region of interest" description="Disordered" evidence="2">
    <location>
        <begin position="372"/>
        <end position="401"/>
    </location>
</feature>
<feature type="transmembrane region" description="Helical" evidence="3">
    <location>
        <begin position="637"/>
        <end position="657"/>
    </location>
</feature>
<accession>A0A0P1AJ28</accession>
<dbReference type="PANTHER" id="PTHR12994">
    <property type="entry name" value="SECERNIN"/>
    <property type="match status" value="1"/>
</dbReference>
<sequence length="675" mass="75605">MLCTVFSNRAITRCESQVPHSVKDLLIIPHNNDKAKDHCTAIIVGAKTSTTGAPMTTHTNDCSSCDFRIAKVPAQEHKDGALHEVVLAASGYPRYVGKARGKVYLPENLDSRFYNWTTSPSIGTIPEISHTFAYIEGHYGILNEHQLAIGESTCPARFWTKPVTQGGHALFDVSELSRIAMQRSRTAREAIQLMGDLAVRYGYYGAVWEGEDVYDEAGEALTVTDTKEAWMFHILPDDTGKSAIWAAQRVLDDHICGVANQFVIRELDLNRPSDFLASPNVHDVAIRNNIWKPDQEVPFDFTRAYAQPRKATHQYYSTRRIWRLFTLADPELKLSPTTDVLASDYPFSVKPASSLSPRDIMRFQRDHYEGTAFDMTTGPKSGPYGDPDRYDPSPNGDLTKEDIDRGHFERAISIFRASYSFVSILDSENSDNAFLWFGQCAPHATTYTPVFVQSTDVPDQLSRGSLYAFDRESSFWAHALVGNWAARFYSYAHPFVARVQNEVESHAEGMLRNVLLEAAQHKQKGGVPAMANFLTKQSESFAQRAHNASSNLFEYLVTAFHDGYQVSNFYAKRLTVQSIFYPKWWLQQVGFFNDSNQTNESEPTSTKVVTSAPAEADRGKAATATTEITNEPQKCSVSYFTTTIFVILSGLAGLFLGRKFHGPLTTKKQGYRVVE</sequence>
<comment type="similarity">
    <text evidence="1">Belongs to the peptidase C69 family. Secernin subfamily.</text>
</comment>
<name>A0A0P1AJ28_PLAHL</name>
<dbReference type="OMA" id="AYAQPRK"/>
<dbReference type="GO" id="GO:0016805">
    <property type="term" value="F:dipeptidase activity"/>
    <property type="evidence" value="ECO:0007669"/>
    <property type="project" value="InterPro"/>
</dbReference>
<proteinExistence type="inferred from homology"/>
<keyword evidence="5" id="KW-1185">Reference proteome</keyword>
<evidence type="ECO:0000313" key="4">
    <source>
        <dbReference type="EMBL" id="CEG40866.1"/>
    </source>
</evidence>
<feature type="region of interest" description="Disordered" evidence="2">
    <location>
        <begin position="596"/>
        <end position="625"/>
    </location>
</feature>
<evidence type="ECO:0008006" key="6">
    <source>
        <dbReference type="Google" id="ProtNLM"/>
    </source>
</evidence>
<organism evidence="4 5">
    <name type="scientific">Plasmopara halstedii</name>
    <name type="common">Downy mildew of sunflower</name>
    <dbReference type="NCBI Taxonomy" id="4781"/>
    <lineage>
        <taxon>Eukaryota</taxon>
        <taxon>Sar</taxon>
        <taxon>Stramenopiles</taxon>
        <taxon>Oomycota</taxon>
        <taxon>Peronosporomycetes</taxon>
        <taxon>Peronosporales</taxon>
        <taxon>Peronosporaceae</taxon>
        <taxon>Plasmopara</taxon>
    </lineage>
</organism>
<dbReference type="Pfam" id="PF03577">
    <property type="entry name" value="Peptidase_C69"/>
    <property type="match status" value="1"/>
</dbReference>
<reference evidence="5" key="1">
    <citation type="submission" date="2014-09" db="EMBL/GenBank/DDBJ databases">
        <authorList>
            <person name="Sharma Rahul"/>
            <person name="Thines Marco"/>
        </authorList>
    </citation>
    <scope>NUCLEOTIDE SEQUENCE [LARGE SCALE GENOMIC DNA]</scope>
</reference>
<keyword evidence="3" id="KW-0472">Membrane</keyword>
<evidence type="ECO:0000256" key="3">
    <source>
        <dbReference type="SAM" id="Phobius"/>
    </source>
</evidence>
<dbReference type="Proteomes" id="UP000054928">
    <property type="component" value="Unassembled WGS sequence"/>
</dbReference>
<dbReference type="OrthoDB" id="5175656at2759"/>
<dbReference type="GO" id="GO:0070004">
    <property type="term" value="F:cysteine-type exopeptidase activity"/>
    <property type="evidence" value="ECO:0007669"/>
    <property type="project" value="InterPro"/>
</dbReference>
<evidence type="ECO:0000313" key="5">
    <source>
        <dbReference type="Proteomes" id="UP000054928"/>
    </source>
</evidence>
<evidence type="ECO:0000256" key="2">
    <source>
        <dbReference type="SAM" id="MobiDB-lite"/>
    </source>
</evidence>
<evidence type="ECO:0000256" key="1">
    <source>
        <dbReference type="ARBA" id="ARBA00005705"/>
    </source>
</evidence>
<dbReference type="AlphaFoldDB" id="A0A0P1AJ28"/>
<protein>
    <recommendedName>
        <fullName evidence="6">Dipeptidase</fullName>
    </recommendedName>
</protein>